<keyword evidence="10" id="KW-1185">Reference proteome</keyword>
<evidence type="ECO:0000256" key="6">
    <source>
        <dbReference type="SAM" id="MobiDB-lite"/>
    </source>
</evidence>
<dbReference type="PANTHER" id="PTHR12748">
    <property type="entry name" value="ORIGIN RECOGNITION COMPLEX SUBUNIT 3"/>
    <property type="match status" value="1"/>
</dbReference>
<reference evidence="9 10" key="1">
    <citation type="journal article" date="2024" name="Commun. Biol.">
        <title>Comparative genomic analysis of thermophilic fungi reveals convergent evolutionary adaptations and gene losses.</title>
        <authorList>
            <person name="Steindorff A.S."/>
            <person name="Aguilar-Pontes M.V."/>
            <person name="Robinson A.J."/>
            <person name="Andreopoulos B."/>
            <person name="LaButti K."/>
            <person name="Kuo A."/>
            <person name="Mondo S."/>
            <person name="Riley R."/>
            <person name="Otillar R."/>
            <person name="Haridas S."/>
            <person name="Lipzen A."/>
            <person name="Grimwood J."/>
            <person name="Schmutz J."/>
            <person name="Clum A."/>
            <person name="Reid I.D."/>
            <person name="Moisan M.C."/>
            <person name="Butler G."/>
            <person name="Nguyen T.T.M."/>
            <person name="Dewar K."/>
            <person name="Conant G."/>
            <person name="Drula E."/>
            <person name="Henrissat B."/>
            <person name="Hansel C."/>
            <person name="Singer S."/>
            <person name="Hutchinson M.I."/>
            <person name="de Vries R.P."/>
            <person name="Natvig D.O."/>
            <person name="Powell A.J."/>
            <person name="Tsang A."/>
            <person name="Grigoriev I.V."/>
        </authorList>
    </citation>
    <scope>NUCLEOTIDE SEQUENCE [LARGE SCALE GENOMIC DNA]</scope>
    <source>
        <strain evidence="9 10">CBS 620.91</strain>
    </source>
</reference>
<dbReference type="Pfam" id="PF07034">
    <property type="entry name" value="ORC3_N"/>
    <property type="match status" value="1"/>
</dbReference>
<comment type="caution">
    <text evidence="9">The sequence shown here is derived from an EMBL/GenBank/DDBJ whole genome shotgun (WGS) entry which is preliminary data.</text>
</comment>
<evidence type="ECO:0000256" key="2">
    <source>
        <dbReference type="ARBA" id="ARBA00010977"/>
    </source>
</evidence>
<dbReference type="InterPro" id="IPR045667">
    <property type="entry name" value="ORC3_N"/>
</dbReference>
<keyword evidence="4" id="KW-0238">DNA-binding</keyword>
<feature type="domain" description="Origin recognition complex subunit 3 winged helix C-terminal" evidence="8">
    <location>
        <begin position="629"/>
        <end position="746"/>
    </location>
</feature>
<sequence>MAQNEMIDASFEEDDHRVAFIFQPNTNVSHEKGTDGATPRSAKRRKLAAASSSSSTPKKHRQHGSTGTNGGVGVCFPPLFGGTEKPEAAILRRELFEEAWPVLEKRVQHVLREANRNTLDEVAGFLKRAAEIETDKLTSAFIITGPNIAAQDLLFEQLAERLCADPAGGDAPPRFVRLRASDAPNLKAVLRKIIRDASAAGPGEDEDAGAEVVQGGRKYLDYDLEALHVFLRQHQTRRVVVAFQDGEAFDSGLLTDLISILHSWRDRIRFELLYGIATSVELFQARLAKSTARQLYGAQFDVVQAGSVLDGVVKTAIASTYAALRIGPSLLRTLVDRQHHHVAGIHAFVASLKYAYMCHFYADPLSVLLAGQGRLTRPMLQPEHLEAVRTLDSFKAEAEAAVDARQLRHARSLIEDDEYLANQILDHGARRNEYLLRLLRSLHLIATSGLTPISFTDLYILALSDGVDISQSSGTIPLEDAIRRLNPDEFLTLASRLLHAISAGSPELGLTDFTADAEDLVASLTDLHDEVDGLSSRARSQGTTLKSRYSAQSRVLRTTVVAQKVQLSRDHATLTDEDRAFTAAVDKLCEVLAQHARCEPLADLFLHEPWTFDARAPYRDVFVPRPGNTLGRALVRPHDYLACACCAKAAADPAGRLDPALPTTAVLYHLYLEAGALINVADLWAAYYALVGEGEEGDGEESDAGGGGFDERTALVQFYRGLAELRMMGFVRPSRRKADHIAKVKWL</sequence>
<evidence type="ECO:0000256" key="4">
    <source>
        <dbReference type="ARBA" id="ARBA00023125"/>
    </source>
</evidence>
<evidence type="ECO:0000256" key="3">
    <source>
        <dbReference type="ARBA" id="ARBA00022705"/>
    </source>
</evidence>
<dbReference type="EMBL" id="JAZGSY010000295">
    <property type="protein sequence ID" value="KAL1837432.1"/>
    <property type="molecule type" value="Genomic_DNA"/>
</dbReference>
<keyword evidence="5" id="KW-0539">Nucleus</keyword>
<evidence type="ECO:0000259" key="7">
    <source>
        <dbReference type="Pfam" id="PF07034"/>
    </source>
</evidence>
<feature type="domain" description="Origin recognition complex subunit 3 N-terminal" evidence="7">
    <location>
        <begin position="63"/>
        <end position="368"/>
    </location>
</feature>
<comment type="subcellular location">
    <subcellularLocation>
        <location evidence="1">Nucleus</location>
    </subcellularLocation>
</comment>
<feature type="region of interest" description="Disordered" evidence="6">
    <location>
        <begin position="23"/>
        <end position="70"/>
    </location>
</feature>
<protein>
    <recommendedName>
        <fullName evidence="11">Origin recognition complex subunit 3</fullName>
    </recommendedName>
</protein>
<evidence type="ECO:0000313" key="9">
    <source>
        <dbReference type="EMBL" id="KAL1837432.1"/>
    </source>
</evidence>
<proteinExistence type="inferred from homology"/>
<organism evidence="9 10">
    <name type="scientific">Humicola insolens</name>
    <name type="common">Soft-rot fungus</name>
    <dbReference type="NCBI Taxonomy" id="85995"/>
    <lineage>
        <taxon>Eukaryota</taxon>
        <taxon>Fungi</taxon>
        <taxon>Dikarya</taxon>
        <taxon>Ascomycota</taxon>
        <taxon>Pezizomycotina</taxon>
        <taxon>Sordariomycetes</taxon>
        <taxon>Sordariomycetidae</taxon>
        <taxon>Sordariales</taxon>
        <taxon>Chaetomiaceae</taxon>
        <taxon>Mycothermus</taxon>
    </lineage>
</organism>
<dbReference type="CDD" id="cd20704">
    <property type="entry name" value="Orc3"/>
    <property type="match status" value="2"/>
</dbReference>
<dbReference type="PANTHER" id="PTHR12748:SF0">
    <property type="entry name" value="ORIGIN RECOGNITION COMPLEX SUBUNIT 3"/>
    <property type="match status" value="1"/>
</dbReference>
<comment type="similarity">
    <text evidence="2">Belongs to the ORC3 family.</text>
</comment>
<evidence type="ECO:0000313" key="10">
    <source>
        <dbReference type="Proteomes" id="UP001583172"/>
    </source>
</evidence>
<name>A0ABR3V6N7_HUMIN</name>
<evidence type="ECO:0000259" key="8">
    <source>
        <dbReference type="Pfam" id="PF18137"/>
    </source>
</evidence>
<dbReference type="Proteomes" id="UP001583172">
    <property type="component" value="Unassembled WGS sequence"/>
</dbReference>
<dbReference type="InterPro" id="IPR020795">
    <property type="entry name" value="ORC3"/>
</dbReference>
<accession>A0ABR3V6N7</accession>
<keyword evidence="3" id="KW-0235">DNA replication</keyword>
<dbReference type="InterPro" id="IPR040855">
    <property type="entry name" value="ORC_WH_C"/>
</dbReference>
<gene>
    <name evidence="9" type="ORF">VTJ49DRAFT_3784</name>
</gene>
<evidence type="ECO:0000256" key="1">
    <source>
        <dbReference type="ARBA" id="ARBA00004123"/>
    </source>
</evidence>
<evidence type="ECO:0000256" key="5">
    <source>
        <dbReference type="ARBA" id="ARBA00023242"/>
    </source>
</evidence>
<dbReference type="Pfam" id="PF18137">
    <property type="entry name" value="WHD_ORC"/>
    <property type="match status" value="1"/>
</dbReference>
<evidence type="ECO:0008006" key="11">
    <source>
        <dbReference type="Google" id="ProtNLM"/>
    </source>
</evidence>